<evidence type="ECO:0000256" key="1">
    <source>
        <dbReference type="SAM" id="Coils"/>
    </source>
</evidence>
<dbReference type="Proteomes" id="UP001152795">
    <property type="component" value="Unassembled WGS sequence"/>
</dbReference>
<feature type="domain" description="RUN" evidence="3">
    <location>
        <begin position="139"/>
        <end position="229"/>
    </location>
</feature>
<dbReference type="InterPro" id="IPR058732">
    <property type="entry name" value="RUNDC1_M"/>
</dbReference>
<feature type="non-terminal residue" evidence="4">
    <location>
        <position position="1"/>
    </location>
</feature>
<dbReference type="Pfam" id="PF26030">
    <property type="entry name" value="RUNDC1"/>
    <property type="match status" value="1"/>
</dbReference>
<reference evidence="4" key="1">
    <citation type="submission" date="2020-04" db="EMBL/GenBank/DDBJ databases">
        <authorList>
            <person name="Alioto T."/>
            <person name="Alioto T."/>
            <person name="Gomez Garrido J."/>
        </authorList>
    </citation>
    <scope>NUCLEOTIDE SEQUENCE</scope>
    <source>
        <strain evidence="4">A484AB</strain>
    </source>
</reference>
<proteinExistence type="predicted"/>
<sequence>KEVQNKDSMAELMSEEGRNFTRKPIGERWPPLGAPSSELAQETSERTRSESELLKKLEEEHEQLNSSLLALTTHFAQVQFRLKQVVGAPKSDQENLLQSLEKFAFEGIPDVDGAKPVTKLRKKSTVKGYEKRLQDQKQKQEKLITQLRKQLEEMEAAVVKGASETTDSPQKLIEKQKLLLSQLSSHEKGAGSSRRHRDEISDKIPKEQVIKQITKQIMDLEKFIKLLQGETGLSPKKCSKCSNCSCEHEHESEASSSRVAEKQKKKKANLQNALQ</sequence>
<name>A0A7D9LXH0_PARCT</name>
<keyword evidence="1" id="KW-0175">Coiled coil</keyword>
<feature type="region of interest" description="Disordered" evidence="2">
    <location>
        <begin position="184"/>
        <end position="203"/>
    </location>
</feature>
<feature type="non-terminal residue" evidence="4">
    <location>
        <position position="275"/>
    </location>
</feature>
<comment type="caution">
    <text evidence="4">The sequence shown here is derived from an EMBL/GenBank/DDBJ whole genome shotgun (WGS) entry which is preliminary data.</text>
</comment>
<organism evidence="4 5">
    <name type="scientific">Paramuricea clavata</name>
    <name type="common">Red gorgonian</name>
    <name type="synonym">Violescent sea-whip</name>
    <dbReference type="NCBI Taxonomy" id="317549"/>
    <lineage>
        <taxon>Eukaryota</taxon>
        <taxon>Metazoa</taxon>
        <taxon>Cnidaria</taxon>
        <taxon>Anthozoa</taxon>
        <taxon>Octocorallia</taxon>
        <taxon>Malacalcyonacea</taxon>
        <taxon>Plexauridae</taxon>
        <taxon>Paramuricea</taxon>
    </lineage>
</organism>
<gene>
    <name evidence="4" type="ORF">PACLA_8A004829</name>
</gene>
<protein>
    <recommendedName>
        <fullName evidence="3">RUN domain-containing protein</fullName>
    </recommendedName>
</protein>
<accession>A0A7D9LXH0</accession>
<feature type="compositionally biased region" description="Basic and acidic residues" evidence="2">
    <location>
        <begin position="1"/>
        <end position="19"/>
    </location>
</feature>
<evidence type="ECO:0000313" key="5">
    <source>
        <dbReference type="Proteomes" id="UP001152795"/>
    </source>
</evidence>
<feature type="coiled-coil region" evidence="1">
    <location>
        <begin position="126"/>
        <end position="164"/>
    </location>
</feature>
<feature type="region of interest" description="Disordered" evidence="2">
    <location>
        <begin position="249"/>
        <end position="275"/>
    </location>
</feature>
<dbReference type="EMBL" id="CACRXK020026391">
    <property type="protein sequence ID" value="CAB4040164.1"/>
    <property type="molecule type" value="Genomic_DNA"/>
</dbReference>
<keyword evidence="5" id="KW-1185">Reference proteome</keyword>
<evidence type="ECO:0000259" key="3">
    <source>
        <dbReference type="Pfam" id="PF26030"/>
    </source>
</evidence>
<dbReference type="OrthoDB" id="10068328at2759"/>
<evidence type="ECO:0000313" key="4">
    <source>
        <dbReference type="EMBL" id="CAB4040164.1"/>
    </source>
</evidence>
<evidence type="ECO:0000256" key="2">
    <source>
        <dbReference type="SAM" id="MobiDB-lite"/>
    </source>
</evidence>
<dbReference type="AlphaFoldDB" id="A0A7D9LXH0"/>
<feature type="region of interest" description="Disordered" evidence="2">
    <location>
        <begin position="1"/>
        <end position="51"/>
    </location>
</feature>